<name>A0A5M6IBW1_9PROT</name>
<evidence type="ECO:0000259" key="2">
    <source>
        <dbReference type="Pfam" id="PF00582"/>
    </source>
</evidence>
<gene>
    <name evidence="3" type="ORF">F1188_10215</name>
</gene>
<dbReference type="Proteomes" id="UP000324065">
    <property type="component" value="Unassembled WGS sequence"/>
</dbReference>
<dbReference type="OrthoDB" id="9792500at2"/>
<comment type="similarity">
    <text evidence="1">Belongs to the universal stress protein A family.</text>
</comment>
<dbReference type="InterPro" id="IPR006016">
    <property type="entry name" value="UspA"/>
</dbReference>
<comment type="caution">
    <text evidence="3">The sequence shown here is derived from an EMBL/GenBank/DDBJ whole genome shotgun (WGS) entry which is preliminary data.</text>
</comment>
<protein>
    <submittedName>
        <fullName evidence="3">Universal stress protein</fullName>
    </submittedName>
</protein>
<dbReference type="Gene3D" id="3.40.50.620">
    <property type="entry name" value="HUPs"/>
    <property type="match status" value="1"/>
</dbReference>
<keyword evidence="4" id="KW-1185">Reference proteome</keyword>
<feature type="domain" description="UspA" evidence="2">
    <location>
        <begin position="1"/>
        <end position="137"/>
    </location>
</feature>
<organism evidence="3 4">
    <name type="scientific">Roseospira marina</name>
    <dbReference type="NCBI Taxonomy" id="140057"/>
    <lineage>
        <taxon>Bacteria</taxon>
        <taxon>Pseudomonadati</taxon>
        <taxon>Pseudomonadota</taxon>
        <taxon>Alphaproteobacteria</taxon>
        <taxon>Rhodospirillales</taxon>
        <taxon>Rhodospirillaceae</taxon>
        <taxon>Roseospira</taxon>
    </lineage>
</organism>
<dbReference type="PANTHER" id="PTHR46268:SF6">
    <property type="entry name" value="UNIVERSAL STRESS PROTEIN UP12"/>
    <property type="match status" value="1"/>
</dbReference>
<evidence type="ECO:0000313" key="3">
    <source>
        <dbReference type="EMBL" id="KAA5605602.1"/>
    </source>
</evidence>
<dbReference type="PRINTS" id="PR01438">
    <property type="entry name" value="UNVRSLSTRESS"/>
</dbReference>
<dbReference type="RefSeq" id="WP_150062313.1">
    <property type="nucleotide sequence ID" value="NZ_JACHII010000002.1"/>
</dbReference>
<dbReference type="PANTHER" id="PTHR46268">
    <property type="entry name" value="STRESS RESPONSE PROTEIN NHAX"/>
    <property type="match status" value="1"/>
</dbReference>
<dbReference type="InterPro" id="IPR006015">
    <property type="entry name" value="Universal_stress_UspA"/>
</dbReference>
<evidence type="ECO:0000256" key="1">
    <source>
        <dbReference type="ARBA" id="ARBA00008791"/>
    </source>
</evidence>
<dbReference type="Pfam" id="PF00582">
    <property type="entry name" value="Usp"/>
    <property type="match status" value="1"/>
</dbReference>
<dbReference type="EMBL" id="VWPJ01000008">
    <property type="protein sequence ID" value="KAA5605602.1"/>
    <property type="molecule type" value="Genomic_DNA"/>
</dbReference>
<dbReference type="SUPFAM" id="SSF52402">
    <property type="entry name" value="Adenine nucleotide alpha hydrolases-like"/>
    <property type="match status" value="1"/>
</dbReference>
<evidence type="ECO:0000313" key="4">
    <source>
        <dbReference type="Proteomes" id="UP000324065"/>
    </source>
</evidence>
<proteinExistence type="inferred from homology"/>
<dbReference type="InterPro" id="IPR014729">
    <property type="entry name" value="Rossmann-like_a/b/a_fold"/>
</dbReference>
<dbReference type="CDD" id="cd00293">
    <property type="entry name" value="USP-like"/>
    <property type="match status" value="1"/>
</dbReference>
<sequence length="137" mass="14945">MYSRIMVPVDLAHQDAVTKAMDQAADLSKLYDAPVSVVGVTVSQPTAVARSPDEYAEKLKAFVEDHAQRTGARLEAHPVVSHDPAVDLDDLLREQAESMGADLVVMASHIPRFSDMVFGSHADSFVRHSDVSVFVVR</sequence>
<dbReference type="AlphaFoldDB" id="A0A5M6IBW1"/>
<reference evidence="3 4" key="1">
    <citation type="submission" date="2019-09" db="EMBL/GenBank/DDBJ databases">
        <title>Genome sequence of Roseospira marina, one of the more divergent members of the non-sulfur purple photosynthetic bacterial family, the Rhodospirillaceae.</title>
        <authorList>
            <person name="Meyer T."/>
            <person name="Kyndt J."/>
        </authorList>
    </citation>
    <scope>NUCLEOTIDE SEQUENCE [LARGE SCALE GENOMIC DNA]</scope>
    <source>
        <strain evidence="3 4">DSM 15113</strain>
    </source>
</reference>
<accession>A0A5M6IBW1</accession>